<dbReference type="Gene3D" id="3.30.1240.10">
    <property type="match status" value="1"/>
</dbReference>
<dbReference type="CDD" id="cd07516">
    <property type="entry name" value="HAD_Pase"/>
    <property type="match status" value="1"/>
</dbReference>
<gene>
    <name evidence="1" type="ORF">CCH01_04390</name>
</gene>
<evidence type="ECO:0000313" key="1">
    <source>
        <dbReference type="EMBL" id="SLK13125.1"/>
    </source>
</evidence>
<dbReference type="EMBL" id="LT799839">
    <property type="protein sequence ID" value="SLK13125.1"/>
    <property type="molecule type" value="Genomic_DNA"/>
</dbReference>
<dbReference type="PROSITE" id="PS01229">
    <property type="entry name" value="COF_2"/>
    <property type="match status" value="1"/>
</dbReference>
<protein>
    <submittedName>
        <fullName evidence="1">Uncharacterized protein</fullName>
    </submittedName>
</protein>
<dbReference type="PANTHER" id="PTHR10000">
    <property type="entry name" value="PHOSPHOSERINE PHOSPHATASE"/>
    <property type="match status" value="1"/>
</dbReference>
<dbReference type="GO" id="GO:0016791">
    <property type="term" value="F:phosphatase activity"/>
    <property type="evidence" value="ECO:0007669"/>
    <property type="project" value="TreeGrafter"/>
</dbReference>
<dbReference type="NCBIfam" id="TIGR01484">
    <property type="entry name" value="HAD-SF-IIB"/>
    <property type="match status" value="1"/>
</dbReference>
<dbReference type="InterPro" id="IPR036412">
    <property type="entry name" value="HAD-like_sf"/>
</dbReference>
<dbReference type="SFLD" id="SFLDG01144">
    <property type="entry name" value="C2.B.4:_PGP_Like"/>
    <property type="match status" value="1"/>
</dbReference>
<accession>A0A1U6IYN5</accession>
<dbReference type="InterPro" id="IPR006379">
    <property type="entry name" value="HAD-SF_hydro_IIB"/>
</dbReference>
<dbReference type="AlphaFoldDB" id="A0A1U6IYN5"/>
<dbReference type="Pfam" id="PF08282">
    <property type="entry name" value="Hydrolase_3"/>
    <property type="match status" value="1"/>
</dbReference>
<organism evidence="1 2">
    <name type="scientific">Clostridium chauvoei JF4335</name>
    <dbReference type="NCBI Taxonomy" id="1351755"/>
    <lineage>
        <taxon>Bacteria</taxon>
        <taxon>Bacillati</taxon>
        <taxon>Bacillota</taxon>
        <taxon>Clostridia</taxon>
        <taxon>Eubacteriales</taxon>
        <taxon>Clostridiaceae</taxon>
        <taxon>Clostridium</taxon>
    </lineage>
</organism>
<dbReference type="SFLD" id="SFLDG01140">
    <property type="entry name" value="C2.B:_Phosphomannomutase_and_P"/>
    <property type="match status" value="1"/>
</dbReference>
<dbReference type="InterPro" id="IPR023214">
    <property type="entry name" value="HAD_sf"/>
</dbReference>
<dbReference type="Proteomes" id="UP000190476">
    <property type="component" value="Chromosome I"/>
</dbReference>
<dbReference type="NCBIfam" id="TIGR00099">
    <property type="entry name" value="Cof-subfamily"/>
    <property type="match status" value="1"/>
</dbReference>
<evidence type="ECO:0000313" key="2">
    <source>
        <dbReference type="Proteomes" id="UP000190476"/>
    </source>
</evidence>
<proteinExistence type="predicted"/>
<dbReference type="InterPro" id="IPR000150">
    <property type="entry name" value="Cof"/>
</dbReference>
<dbReference type="Gene3D" id="3.40.50.1000">
    <property type="entry name" value="HAD superfamily/HAD-like"/>
    <property type="match status" value="1"/>
</dbReference>
<dbReference type="GO" id="GO:0005829">
    <property type="term" value="C:cytosol"/>
    <property type="evidence" value="ECO:0007669"/>
    <property type="project" value="TreeGrafter"/>
</dbReference>
<dbReference type="GO" id="GO:0000287">
    <property type="term" value="F:magnesium ion binding"/>
    <property type="evidence" value="ECO:0007669"/>
    <property type="project" value="TreeGrafter"/>
</dbReference>
<dbReference type="SFLD" id="SFLDS00003">
    <property type="entry name" value="Haloacid_Dehalogenase"/>
    <property type="match status" value="1"/>
</dbReference>
<dbReference type="OrthoDB" id="9781413at2"/>
<dbReference type="RefSeq" id="WP_079481092.1">
    <property type="nucleotide sequence ID" value="NZ_CBML010000006.1"/>
</dbReference>
<dbReference type="PANTHER" id="PTHR10000:SF8">
    <property type="entry name" value="HAD SUPERFAMILY HYDROLASE-LIKE, TYPE 3"/>
    <property type="match status" value="1"/>
</dbReference>
<keyword evidence="2" id="KW-1185">Reference proteome</keyword>
<dbReference type="SUPFAM" id="SSF56784">
    <property type="entry name" value="HAD-like"/>
    <property type="match status" value="1"/>
</dbReference>
<dbReference type="GeneID" id="66300805"/>
<reference evidence="2" key="1">
    <citation type="submission" date="2017-03" db="EMBL/GenBank/DDBJ databases">
        <authorList>
            <person name="Falquet L."/>
            <person name="Falquet L."/>
        </authorList>
    </citation>
    <scope>NUCLEOTIDE SEQUENCE [LARGE SCALE GENOMIC DNA]</scope>
</reference>
<sequence length="277" mass="30949">MSKYKLVCIDMDGTLLDDDHRVSDENKLALKEANDKGVKIAITTGRIFCSAKFYSDMIGVDAPIIASNGAYVREKSSNEPIFANPLSSDILHEVYDIIKHYGLHTNFNTFDTVLRETEVPFNHAYAKMNRVLPDDQKIKFVIEKDLTNAINRFDGQILKAITIEENYVDKLFKAKEELKNKFKNDLHIVSSSPYNFELMLGTSSKGNAVSKLAESFNLSPENVICIGDSENDLSMIKYAGLGVAMGNGLDMVKKEANYITDTNLNSGVAKVIRKFVL</sequence>
<name>A0A1U6IYN5_9CLOT</name>